<dbReference type="InterPro" id="IPR010272">
    <property type="entry name" value="T6SS_TssF"/>
</dbReference>
<keyword evidence="2" id="KW-1185">Reference proteome</keyword>
<dbReference type="PANTHER" id="PTHR35370:SF1">
    <property type="entry name" value="TYPE VI SECRETION SYSTEM COMPONENT TSSF1"/>
    <property type="match status" value="1"/>
</dbReference>
<comment type="caution">
    <text evidence="1">The sequence shown here is derived from an EMBL/GenBank/DDBJ whole genome shotgun (WGS) entry which is preliminary data.</text>
</comment>
<evidence type="ECO:0000313" key="2">
    <source>
        <dbReference type="Proteomes" id="UP000535589"/>
    </source>
</evidence>
<protein>
    <submittedName>
        <fullName evidence="1">Type VI secretion system baseplate subunit TssF</fullName>
    </submittedName>
</protein>
<reference evidence="1 2" key="1">
    <citation type="submission" date="2020-04" db="EMBL/GenBank/DDBJ databases">
        <title>Vibrio sp. SM6, a novel species isolated from seawater.</title>
        <authorList>
            <person name="Wang X."/>
        </authorList>
    </citation>
    <scope>NUCLEOTIDE SEQUENCE [LARGE SCALE GENOMIC DNA]</scope>
    <source>
        <strain evidence="1 2">SM6</strain>
    </source>
</reference>
<dbReference type="Proteomes" id="UP000535589">
    <property type="component" value="Unassembled WGS sequence"/>
</dbReference>
<dbReference type="PANTHER" id="PTHR35370">
    <property type="entry name" value="CYTOPLASMIC PROTEIN-RELATED-RELATED"/>
    <property type="match status" value="1"/>
</dbReference>
<dbReference type="NCBIfam" id="TIGR03359">
    <property type="entry name" value="VI_chp_6"/>
    <property type="match status" value="1"/>
</dbReference>
<accession>A0A7X8TN26</accession>
<gene>
    <name evidence="1" type="primary">tssF</name>
    <name evidence="1" type="ORF">HGP28_02600</name>
</gene>
<name>A0A7X8TN26_9VIBR</name>
<evidence type="ECO:0000313" key="1">
    <source>
        <dbReference type="EMBL" id="NLS11778.1"/>
    </source>
</evidence>
<proteinExistence type="predicted"/>
<dbReference type="RefSeq" id="WP_168834880.1">
    <property type="nucleotide sequence ID" value="NZ_JABAIK010000002.1"/>
</dbReference>
<sequence length="590" mass="66501">MSEPLLSYFERELTSIRTALGDYGHKYPESASAMRLNQDEQEDPNIRRFIEAAALLSAKTEQRLDEQYPDLVQDLMNMVYPGYLQTIPSYTPLTLTMDTQESVTPVKLSRGDEFTIEHAQLESTFTLADDLIIHPYHIAALSATTAPFDFPIPKQLRRAESAIQLTLRCNDPDVRFSQLSLEHFDFYVQGFENRSRGLIELLLLQTEAISLSTFDQQCDVPCSHLRSRVTDPDFHWLTVYNGHLSEFDLLRDYFAYPDKSAYMRIDALGDQLSLFDCNEVILTFFVEQLPAEYLSLFTPNVLLLNTVPALNIFAQRGEPIRYDFTKLALPIVADAQQPDHYQVVAIESVSEVQPTGEVPLAPIYEGGYWRDEEAPQWQSRQIWDHKGRRCHNISLSYPQLTSTQSAVVLSTQLWVCNGRAPCLITSNTEAQAQVAVDLPGVFCALKTPSAPQYPALDNSLIWRFLALLNANFASLVQSDTPTETLQDVLRLCCPTAHCLAANAIKKVRYQHRVAPMRLLGSNVFASGTEIEVTVDDTVLGSDIAVFAQLLNALFVQHCSYDRFVELKVIRFGREGASIQFAKQHGSQLGL</sequence>
<dbReference type="AlphaFoldDB" id="A0A7X8TN26"/>
<dbReference type="EMBL" id="JABAIK010000002">
    <property type="protein sequence ID" value="NLS11778.1"/>
    <property type="molecule type" value="Genomic_DNA"/>
</dbReference>
<organism evidence="1 2">
    <name type="scientific">Vibrio agarilyticus</name>
    <dbReference type="NCBI Taxonomy" id="2726741"/>
    <lineage>
        <taxon>Bacteria</taxon>
        <taxon>Pseudomonadati</taxon>
        <taxon>Pseudomonadota</taxon>
        <taxon>Gammaproteobacteria</taxon>
        <taxon>Vibrionales</taxon>
        <taxon>Vibrionaceae</taxon>
        <taxon>Vibrio</taxon>
    </lineage>
</organism>
<dbReference type="Pfam" id="PF05947">
    <property type="entry name" value="T6SS_TssF"/>
    <property type="match status" value="1"/>
</dbReference>